<proteinExistence type="predicted"/>
<keyword evidence="2" id="KW-1185">Reference proteome</keyword>
<dbReference type="EMBL" id="JAUJYO010000012">
    <property type="protein sequence ID" value="KAK1301909.1"/>
    <property type="molecule type" value="Genomic_DNA"/>
</dbReference>
<reference evidence="1" key="2">
    <citation type="submission" date="2023-06" db="EMBL/GenBank/DDBJ databases">
        <authorList>
            <person name="Ma L."/>
            <person name="Liu K.-W."/>
            <person name="Li Z."/>
            <person name="Hsiao Y.-Y."/>
            <person name="Qi Y."/>
            <person name="Fu T."/>
            <person name="Tang G."/>
            <person name="Zhang D."/>
            <person name="Sun W.-H."/>
            <person name="Liu D.-K."/>
            <person name="Li Y."/>
            <person name="Chen G.-Z."/>
            <person name="Liu X.-D."/>
            <person name="Liao X.-Y."/>
            <person name="Jiang Y.-T."/>
            <person name="Yu X."/>
            <person name="Hao Y."/>
            <person name="Huang J."/>
            <person name="Zhao X.-W."/>
            <person name="Ke S."/>
            <person name="Chen Y.-Y."/>
            <person name="Wu W.-L."/>
            <person name="Hsu J.-L."/>
            <person name="Lin Y.-F."/>
            <person name="Huang M.-D."/>
            <person name="Li C.-Y."/>
            <person name="Huang L."/>
            <person name="Wang Z.-W."/>
            <person name="Zhao X."/>
            <person name="Zhong W.-Y."/>
            <person name="Peng D.-H."/>
            <person name="Ahmad S."/>
            <person name="Lan S."/>
            <person name="Zhang J.-S."/>
            <person name="Tsai W.-C."/>
            <person name="Van De Peer Y."/>
            <person name="Liu Z.-J."/>
        </authorList>
    </citation>
    <scope>NUCLEOTIDE SEQUENCE</scope>
    <source>
        <strain evidence="1">CP</strain>
        <tissue evidence="1">Leaves</tissue>
    </source>
</reference>
<name>A0AAV9DLG7_ACOCL</name>
<evidence type="ECO:0000313" key="1">
    <source>
        <dbReference type="EMBL" id="KAK1301909.1"/>
    </source>
</evidence>
<dbReference type="Proteomes" id="UP001180020">
    <property type="component" value="Unassembled WGS sequence"/>
</dbReference>
<comment type="caution">
    <text evidence="1">The sequence shown here is derived from an EMBL/GenBank/DDBJ whole genome shotgun (WGS) entry which is preliminary data.</text>
</comment>
<reference evidence="1" key="1">
    <citation type="journal article" date="2023" name="Nat. Commun.">
        <title>Diploid and tetraploid genomes of Acorus and the evolution of monocots.</title>
        <authorList>
            <person name="Ma L."/>
            <person name="Liu K.W."/>
            <person name="Li Z."/>
            <person name="Hsiao Y.Y."/>
            <person name="Qi Y."/>
            <person name="Fu T."/>
            <person name="Tang G.D."/>
            <person name="Zhang D."/>
            <person name="Sun W.H."/>
            <person name="Liu D.K."/>
            <person name="Li Y."/>
            <person name="Chen G.Z."/>
            <person name="Liu X.D."/>
            <person name="Liao X.Y."/>
            <person name="Jiang Y.T."/>
            <person name="Yu X."/>
            <person name="Hao Y."/>
            <person name="Huang J."/>
            <person name="Zhao X.W."/>
            <person name="Ke S."/>
            <person name="Chen Y.Y."/>
            <person name="Wu W.L."/>
            <person name="Hsu J.L."/>
            <person name="Lin Y.F."/>
            <person name="Huang M.D."/>
            <person name="Li C.Y."/>
            <person name="Huang L."/>
            <person name="Wang Z.W."/>
            <person name="Zhao X."/>
            <person name="Zhong W.Y."/>
            <person name="Peng D.H."/>
            <person name="Ahmad S."/>
            <person name="Lan S."/>
            <person name="Zhang J.S."/>
            <person name="Tsai W.C."/>
            <person name="Van de Peer Y."/>
            <person name="Liu Z.J."/>
        </authorList>
    </citation>
    <scope>NUCLEOTIDE SEQUENCE</scope>
    <source>
        <strain evidence="1">CP</strain>
    </source>
</reference>
<organism evidence="1 2">
    <name type="scientific">Acorus calamus</name>
    <name type="common">Sweet flag</name>
    <dbReference type="NCBI Taxonomy" id="4465"/>
    <lineage>
        <taxon>Eukaryota</taxon>
        <taxon>Viridiplantae</taxon>
        <taxon>Streptophyta</taxon>
        <taxon>Embryophyta</taxon>
        <taxon>Tracheophyta</taxon>
        <taxon>Spermatophyta</taxon>
        <taxon>Magnoliopsida</taxon>
        <taxon>Liliopsida</taxon>
        <taxon>Acoraceae</taxon>
        <taxon>Acorus</taxon>
    </lineage>
</organism>
<dbReference type="AlphaFoldDB" id="A0AAV9DLG7"/>
<protein>
    <submittedName>
        <fullName evidence="1">Uncharacterized protein</fullName>
    </submittedName>
</protein>
<sequence>MDDEDWITVRSVEHDEGEQLIKGEEGVLSLTINDDDDHIVLLDDTLGLLRLIVTGYI</sequence>
<accession>A0AAV9DLG7</accession>
<evidence type="ECO:0000313" key="2">
    <source>
        <dbReference type="Proteomes" id="UP001180020"/>
    </source>
</evidence>
<gene>
    <name evidence="1" type="ORF">QJS10_CPB12g00651</name>
</gene>